<dbReference type="eggNOG" id="ENOG5033IRH">
    <property type="taxonomic scope" value="Bacteria"/>
</dbReference>
<evidence type="ECO:0000256" key="4">
    <source>
        <dbReference type="ARBA" id="ARBA00022989"/>
    </source>
</evidence>
<reference evidence="8 9" key="1">
    <citation type="journal article" date="2011" name="J. Bacteriol.">
        <title>Genome sequence of Microbacterium testaceum StLB037, an N-acylhomoserine lactone-degrading bacterium isolated from potato leaves.</title>
        <authorList>
            <person name="Morohoshi T."/>
            <person name="Wang W.-Z."/>
            <person name="Someya N."/>
            <person name="Ikeda T."/>
        </authorList>
    </citation>
    <scope>NUCLEOTIDE SEQUENCE [LARGE SCALE GENOMIC DNA]</scope>
    <source>
        <strain evidence="8 9">StLB037</strain>
    </source>
</reference>
<feature type="transmembrane region" description="Helical" evidence="6">
    <location>
        <begin position="14"/>
        <end position="34"/>
    </location>
</feature>
<organism evidence="8 9">
    <name type="scientific">Microbacterium testaceum (strain StLB037)</name>
    <dbReference type="NCBI Taxonomy" id="979556"/>
    <lineage>
        <taxon>Bacteria</taxon>
        <taxon>Bacillati</taxon>
        <taxon>Actinomycetota</taxon>
        <taxon>Actinomycetes</taxon>
        <taxon>Micrococcales</taxon>
        <taxon>Microbacteriaceae</taxon>
        <taxon>Microbacterium</taxon>
    </lineage>
</organism>
<dbReference type="GO" id="GO:0005886">
    <property type="term" value="C:plasma membrane"/>
    <property type="evidence" value="ECO:0007669"/>
    <property type="project" value="UniProtKB-SubCell"/>
</dbReference>
<keyword evidence="2" id="KW-1003">Cell membrane</keyword>
<keyword evidence="5 6" id="KW-0472">Membrane</keyword>
<keyword evidence="4 6" id="KW-1133">Transmembrane helix</keyword>
<comment type="subcellular location">
    <subcellularLocation>
        <location evidence="1">Cell membrane</location>
        <topology evidence="1">Multi-pass membrane protein</topology>
    </subcellularLocation>
</comment>
<evidence type="ECO:0000256" key="1">
    <source>
        <dbReference type="ARBA" id="ARBA00004651"/>
    </source>
</evidence>
<proteinExistence type="predicted"/>
<accession>E8NE59</accession>
<protein>
    <recommendedName>
        <fullName evidence="7">Cardiolipin synthase N-terminal domain-containing protein</fullName>
    </recommendedName>
</protein>
<name>E8NE59_MICTS</name>
<evidence type="ECO:0000256" key="2">
    <source>
        <dbReference type="ARBA" id="ARBA00022475"/>
    </source>
</evidence>
<feature type="domain" description="Cardiolipin synthase N-terminal" evidence="7">
    <location>
        <begin position="26"/>
        <end position="69"/>
    </location>
</feature>
<dbReference type="EMBL" id="AP012052">
    <property type="protein sequence ID" value="BAJ76313.1"/>
    <property type="molecule type" value="Genomic_DNA"/>
</dbReference>
<reference key="2">
    <citation type="submission" date="2011-02" db="EMBL/GenBank/DDBJ databases">
        <title>Genome sequence of Microbacterium testaceum StLB037.</title>
        <authorList>
            <person name="Morohoshi T."/>
            <person name="Wang W.Z."/>
            <person name="Someya N."/>
            <person name="Ikeda T."/>
        </authorList>
    </citation>
    <scope>NUCLEOTIDE SEQUENCE</scope>
    <source>
        <strain>StLB037</strain>
    </source>
</reference>
<evidence type="ECO:0000313" key="8">
    <source>
        <dbReference type="EMBL" id="BAJ76313.1"/>
    </source>
</evidence>
<dbReference type="KEGG" id="mts:MTES_3349"/>
<dbReference type="RefSeq" id="WP_013586435.1">
    <property type="nucleotide sequence ID" value="NC_015125.1"/>
</dbReference>
<evidence type="ECO:0000259" key="7">
    <source>
        <dbReference type="Pfam" id="PF13396"/>
    </source>
</evidence>
<dbReference type="OrthoDB" id="4468841at2"/>
<dbReference type="InterPro" id="IPR027379">
    <property type="entry name" value="CLS_N"/>
</dbReference>
<evidence type="ECO:0000256" key="3">
    <source>
        <dbReference type="ARBA" id="ARBA00022692"/>
    </source>
</evidence>
<dbReference type="HOGENOM" id="CLU_2650470_0_0_11"/>
<gene>
    <name evidence="8" type="ordered locus">MTES_3349</name>
</gene>
<dbReference type="AlphaFoldDB" id="E8NE59"/>
<dbReference type="STRING" id="979556.MTES_3349"/>
<keyword evidence="3 6" id="KW-0812">Transmembrane</keyword>
<feature type="transmembrane region" description="Helical" evidence="6">
    <location>
        <begin position="46"/>
        <end position="67"/>
    </location>
</feature>
<evidence type="ECO:0000313" key="9">
    <source>
        <dbReference type="Proteomes" id="UP000008975"/>
    </source>
</evidence>
<sequence>MDAVNPLMPAAYDLVWSGLAVVALGLAVWGIVSLSRSARRLSSTVVLIWALVILVVPVLGPVSWLFAGRRAGVART</sequence>
<dbReference type="Proteomes" id="UP000008975">
    <property type="component" value="Chromosome"/>
</dbReference>
<evidence type="ECO:0000256" key="6">
    <source>
        <dbReference type="SAM" id="Phobius"/>
    </source>
</evidence>
<evidence type="ECO:0000256" key="5">
    <source>
        <dbReference type="ARBA" id="ARBA00023136"/>
    </source>
</evidence>
<dbReference type="Pfam" id="PF13396">
    <property type="entry name" value="PLDc_N"/>
    <property type="match status" value="1"/>
</dbReference>